<evidence type="ECO:0000256" key="5">
    <source>
        <dbReference type="SAM" id="Coils"/>
    </source>
</evidence>
<dbReference type="GeneTree" id="ENSGT00950000183078"/>
<dbReference type="Gene3D" id="1.10.287.1490">
    <property type="match status" value="1"/>
</dbReference>
<dbReference type="InterPro" id="IPR051841">
    <property type="entry name" value="MT-Golgi_org_protein"/>
</dbReference>
<name>A0A8C9SNM0_SCLFO</name>
<feature type="coiled-coil region" evidence="5">
    <location>
        <begin position="747"/>
        <end position="1259"/>
    </location>
</feature>
<keyword evidence="3" id="KW-0597">Phosphoprotein</keyword>
<evidence type="ECO:0000256" key="1">
    <source>
        <dbReference type="ARBA" id="ARBA00004496"/>
    </source>
</evidence>
<comment type="subcellular location">
    <subcellularLocation>
        <location evidence="1">Cytoplasm</location>
    </subcellularLocation>
</comment>
<gene>
    <name evidence="8" type="primary">GCC2</name>
</gene>
<evidence type="ECO:0000256" key="2">
    <source>
        <dbReference type="ARBA" id="ARBA00022490"/>
    </source>
</evidence>
<keyword evidence="9" id="KW-1185">Reference proteome</keyword>
<feature type="region of interest" description="Disordered" evidence="6">
    <location>
        <begin position="1453"/>
        <end position="1490"/>
    </location>
</feature>
<keyword evidence="4 5" id="KW-0175">Coiled coil</keyword>
<dbReference type="InterPro" id="IPR032023">
    <property type="entry name" value="GCC2_Rab_bind"/>
</dbReference>
<dbReference type="Gene3D" id="1.10.220.60">
    <property type="entry name" value="GRIP domain"/>
    <property type="match status" value="1"/>
</dbReference>
<dbReference type="FunFam" id="1.10.220.60:FF:000003">
    <property type="entry name" value="GRIP and coiled-coil domain-containing protein 2"/>
    <property type="match status" value="1"/>
</dbReference>
<feature type="domain" description="GRIP" evidence="7">
    <location>
        <begin position="1549"/>
        <end position="1599"/>
    </location>
</feature>
<feature type="compositionally biased region" description="Polar residues" evidence="6">
    <location>
        <begin position="1472"/>
        <end position="1481"/>
    </location>
</feature>
<feature type="region of interest" description="Disordered" evidence="6">
    <location>
        <begin position="1273"/>
        <end position="1295"/>
    </location>
</feature>
<dbReference type="Pfam" id="PF01465">
    <property type="entry name" value="GRIP"/>
    <property type="match status" value="1"/>
</dbReference>
<dbReference type="RefSeq" id="XP_018601055.2">
    <property type="nucleotide sequence ID" value="XM_018745539.2"/>
</dbReference>
<evidence type="ECO:0000313" key="8">
    <source>
        <dbReference type="Ensembl" id="ENSSFOP00015036406.2"/>
    </source>
</evidence>
<reference evidence="8 9" key="1">
    <citation type="submission" date="2019-04" db="EMBL/GenBank/DDBJ databases">
        <authorList>
            <consortium name="Wellcome Sanger Institute Data Sharing"/>
        </authorList>
    </citation>
    <scope>NUCLEOTIDE SEQUENCE [LARGE SCALE GENOMIC DNA]</scope>
</reference>
<protein>
    <submittedName>
        <fullName evidence="8">GRIP and coiled-coil domain containing 2</fullName>
    </submittedName>
</protein>
<evidence type="ECO:0000256" key="3">
    <source>
        <dbReference type="ARBA" id="ARBA00022553"/>
    </source>
</evidence>
<feature type="coiled-coil region" evidence="5">
    <location>
        <begin position="1391"/>
        <end position="1418"/>
    </location>
</feature>
<dbReference type="PANTHER" id="PTHR18902">
    <property type="entry name" value="NUCLEAR MITOTIC APPARATUS PROTEIN 1-RELATED"/>
    <property type="match status" value="1"/>
</dbReference>
<evidence type="ECO:0000256" key="6">
    <source>
        <dbReference type="SAM" id="MobiDB-lite"/>
    </source>
</evidence>
<sequence>MEETCQGSVTSPSGTTAGKSKLDTLSKEDLIKFAKKQMALLQKVKSKCSDLEKEVEIFKAKPSSVTDDSILQELTERMDVVLLEKAEIQQNLVLLRKENEKTKQKEQDALEKVKSLQEQLDQTKREQLKKTDDLEKALDLARAMHKEEVETLQNLLKETKAKEQNAELLNFEEANKEKDSELERLKEAHHLEVAESKKELERLQVEVERMKAAHEEELQELTEQMEASAVDFEMERERLLLLHDELTEQLALKETYLQDVEEEEEEPNRAREYNSSVFSGVSATMVSDDLQDEMMQLRLAFEDLQSQNIMLQEELTYLTNVKIKLESDLEQVKDEFQHEREDLEFKINELQMCKEDTENVFEGSSEKPLVSEEQWETVLSQHKIELQTLKELHKEEKAELEKSMLFLVEKAKEKNIQDIQELRVKCDKLFLERNLAVEEYDKTKAILQNLELELGNKTKDYNGMKEQGALAIDELQQKLRIAYKEKDLLQEEFNTLKLTLESSQEKASDAKDLITSLADLQRQNEEILTLLQQKENVVCELEDMLSVLSSQKQEVQEQLEKLRDGYSEERAKSAKLASSVESLSQNSEEMQQKLQELTDALVFAQAEKEKSKSQADTLMSRLAAAASERDQESSKLQALTEELTKLKEVGEALQEKINTHEAASAEERKEFQETLQSVSEERDSLKKEMEVQQHQLSQVRSYIFALLDQSNRDLERSTEDIPTLLENLQAQAEHNRQDVLQQSDARAAELVLAMEQNEQQKAELQAHVEDLIRERSLLKVNLDEVVADMEALQRDLTEMKAVNERVKAENQELLVQIAEVAEKLQSKENEPIQSERLSDEDASICEKEDLQQLLAEKEAHLLQLQQEIMLIKESKDNAALSEENQATQLTAKIAELQMENKEKEDKINKIKAVAVKAKKELDNSKKEVVALRQEVEGLKAERDRVTSSMKDIIQGAEGYKNLLVEYDKQAEQLDQERARAEEAERQIGDLTKRLQAAIQQHEQLTSEREDMMAHMETLHKNVQQLEAQALEMQRLKSTLEKDLEAERLLKEQKAKDHSAVMKEADDLKAQLQKQKQQLQQTAQELEQLRKDAQQSTLMDMEMAHYERLVKELNQKLSEKDGRIEELASEIQAHKQAEEALHEEIGSLKSRVEQGEEKASKMKQLLVKTKKDLADAKQNEVAQMSIQASLRGELEAHQQQLEEYKIQCSEVTAERHRLQEQLKTVTEQQQRATSSFQHRVNTLQEECSAARAELTLVTSEFESYKVRVHNVLKQQKNKSSAQNESDFTKQEREHMESAMEQLRCRLQDTQQSLQVSCAELQQLQMEHDTLLERHNKMLQENVTKEAELRERLLSLQSEHMALKSEHSQTVSQLSAQADTLRASFREQVRHLQEEHRSTVETLQQQMSKLESQLFQQQREPSVMSPAPAQLAKKTTQDRKAAEMALLDLQSMAREEGEGMETTETESVSSAGTPQPSLEQLLTSPDPKQEPFTWQVEPSKEELAQKLSTATRSMEHMNGLLHETEATNAILMEQITLLKSEVRRLERNQEREKSVANLEYLKNVLLQFIFLKSGSERQALLPVIHTMLQLSPEEKSKLAAIAQGEEESAGSRGSGWTSYLHSWSGIR</sequence>
<accession>A0A8C9SNM0</accession>
<dbReference type="GeneID" id="108930331"/>
<feature type="coiled-coil region" evidence="5">
    <location>
        <begin position="379"/>
        <end position="695"/>
    </location>
</feature>
<feature type="compositionally biased region" description="Basic and acidic residues" evidence="6">
    <location>
        <begin position="1285"/>
        <end position="1295"/>
    </location>
</feature>
<feature type="compositionally biased region" description="Polar residues" evidence="6">
    <location>
        <begin position="1"/>
        <end position="18"/>
    </location>
</feature>
<reference evidence="8" key="2">
    <citation type="submission" date="2025-08" db="UniProtKB">
        <authorList>
            <consortium name="Ensembl"/>
        </authorList>
    </citation>
    <scope>IDENTIFICATION</scope>
</reference>
<feature type="compositionally biased region" description="Polar residues" evidence="6">
    <location>
        <begin position="1273"/>
        <end position="1284"/>
    </location>
</feature>
<keyword evidence="2" id="KW-0963">Cytoplasm</keyword>
<feature type="coiled-coil region" evidence="5">
    <location>
        <begin position="34"/>
        <end position="349"/>
    </location>
</feature>
<dbReference type="SMART" id="SM00755">
    <property type="entry name" value="Grip"/>
    <property type="match status" value="1"/>
</dbReference>
<reference evidence="8" key="3">
    <citation type="submission" date="2025-09" db="UniProtKB">
        <authorList>
            <consortium name="Ensembl"/>
        </authorList>
    </citation>
    <scope>IDENTIFICATION</scope>
</reference>
<proteinExistence type="predicted"/>
<evidence type="ECO:0000256" key="4">
    <source>
        <dbReference type="ARBA" id="ARBA00023054"/>
    </source>
</evidence>
<dbReference type="Ensembl" id="ENSSFOT00015036799.2">
    <property type="protein sequence ID" value="ENSSFOP00015036406.2"/>
    <property type="gene ID" value="ENSSFOG00015023155.2"/>
</dbReference>
<dbReference type="PROSITE" id="PS50913">
    <property type="entry name" value="GRIP"/>
    <property type="match status" value="1"/>
</dbReference>
<dbReference type="GO" id="GO:0034499">
    <property type="term" value="P:late endosome to Golgi transport"/>
    <property type="evidence" value="ECO:0007669"/>
    <property type="project" value="TreeGrafter"/>
</dbReference>
<dbReference type="GO" id="GO:0005794">
    <property type="term" value="C:Golgi apparatus"/>
    <property type="evidence" value="ECO:0007669"/>
    <property type="project" value="TreeGrafter"/>
</dbReference>
<dbReference type="PANTHER" id="PTHR18902:SF25">
    <property type="entry name" value="GRIP AND COILED-COIL DOMAIN-CONTAINING PROTEIN 2"/>
    <property type="match status" value="1"/>
</dbReference>
<dbReference type="OrthoDB" id="1926336at2759"/>
<feature type="coiled-coil region" evidence="5">
    <location>
        <begin position="1526"/>
        <end position="1553"/>
    </location>
</feature>
<dbReference type="InterPro" id="IPR000237">
    <property type="entry name" value="GRIP_dom"/>
</dbReference>
<dbReference type="Proteomes" id="UP000694397">
    <property type="component" value="Chromosome 12"/>
</dbReference>
<feature type="region of interest" description="Disordered" evidence="6">
    <location>
        <begin position="1"/>
        <end position="21"/>
    </location>
</feature>
<evidence type="ECO:0000259" key="7">
    <source>
        <dbReference type="PROSITE" id="PS50913"/>
    </source>
</evidence>
<organism evidence="8 9">
    <name type="scientific">Scleropages formosus</name>
    <name type="common">Asian bonytongue</name>
    <name type="synonym">Osteoglossum formosum</name>
    <dbReference type="NCBI Taxonomy" id="113540"/>
    <lineage>
        <taxon>Eukaryota</taxon>
        <taxon>Metazoa</taxon>
        <taxon>Chordata</taxon>
        <taxon>Craniata</taxon>
        <taxon>Vertebrata</taxon>
        <taxon>Euteleostomi</taxon>
        <taxon>Actinopterygii</taxon>
        <taxon>Neopterygii</taxon>
        <taxon>Teleostei</taxon>
        <taxon>Osteoglossocephala</taxon>
        <taxon>Osteoglossomorpha</taxon>
        <taxon>Osteoglossiformes</taxon>
        <taxon>Osteoglossidae</taxon>
        <taxon>Scleropages</taxon>
    </lineage>
</organism>
<dbReference type="Pfam" id="PF16704">
    <property type="entry name" value="Rab_bind"/>
    <property type="match status" value="1"/>
</dbReference>
<evidence type="ECO:0000313" key="9">
    <source>
        <dbReference type="Proteomes" id="UP000694397"/>
    </source>
</evidence>